<keyword evidence="5" id="KW-1185">Reference proteome</keyword>
<sequence length="1040" mass="113418">MTTLPHFPPLDGSITVLPGFADFHAANNPHRPWVVFPSSQSPTNIVSISFLEFAKATHRVAHAIRPNRQGRDGEVVALLLNCDSILYLAIIAGIIRAGLTPFPISPRNSAEAVAHLVQKTDCHRMITQDALSSLAAVVQSDLASKSYALQIGDVPSLYAIYPTLRTTPPNDNLEQEEYRPSATPPPPDDVILYLHSSGSTGFPKPIPQTHKTMLQWSQGPTLTEARDNGIRMASMALPTFHTMGIFLQLLTPLMSGQAVALYAPHAPAPPPVPNPDSILEISRLTGCSGLPAVPSFLEYWAQSPSAVEYLASLKLVTFAGGPLSTANGNKLARAGVKLLSIFGTTETGTATNGYYADSLVKSKEDWEWSTFSSMTRPRWIPQDDGTYELQFLTCETHQPAIENLPDTKGYATSDLFEPHPTKKGLWRMPIVEEANASAPSFGRIFKEMIIVTEPTKPLPRAAKGTVIRKLAIASYSDSIDQLYKTIEDSADSKGISPPESWSVGDIEAWLHKHAASLNEDRELDSSADLFEAGFDSLSATFLRNRIIGALRVSNDTAVQEAVRGVSQNFIFDHPTITELATAIYTLVYPSLAPVAEKDKTKHIRDLIEKYSAGLPKRSTAVATSNKTSFVVVLTGSTGNIGSHILASLLSDERITRVYTLDRDSSSSGPWERQKFAFEDRGLPVELLSHRKLSSLVGDLNAPMFGLKPELYQEIANTVTHFIHNAWKVNFNHALNSFEAQISGTRKLLDLCFSSTRPIRVLFTSSVSVAHGWDVVNGPVPEESLPNPELAVSTGYASSKYVTEQLLTKAAENGLETTILRVGQVCGSKATGAWNVTDWVPIFVKSSLAIGCLPELEGSVSWIPMDAVADTVLDLIVSPNDPSLVLNVVHPRPSPWNDVIKAINEELRQRLPLVPYAQWIGKLEALSADPDPQQLEDIPALKLLEFFRGIGASDSSISDKTNVEAGGMPLYETRELQRQSETARTLSPLNEDYSRMWATAGGTVFAEVTILHILAVAKIQGDICEDGAMSREPDRISPGKR</sequence>
<evidence type="ECO:0000256" key="2">
    <source>
        <dbReference type="ARBA" id="ARBA00022553"/>
    </source>
</evidence>
<dbReference type="Pfam" id="PF00501">
    <property type="entry name" value="AMP-binding"/>
    <property type="match status" value="1"/>
</dbReference>
<comment type="caution">
    <text evidence="4">The sequence shown here is derived from an EMBL/GenBank/DDBJ whole genome shotgun (WGS) entry which is preliminary data.</text>
</comment>
<proteinExistence type="predicted"/>
<keyword evidence="1" id="KW-0596">Phosphopantetheine</keyword>
<accession>A0A2R6NEU8</accession>
<reference evidence="4 5" key="1">
    <citation type="submission" date="2018-02" db="EMBL/GenBank/DDBJ databases">
        <title>Genome sequence of the basidiomycete white-rot fungus Phlebia centrifuga.</title>
        <authorList>
            <person name="Granchi Z."/>
            <person name="Peng M."/>
            <person name="de Vries R.P."/>
            <person name="Hilden K."/>
            <person name="Makela M.R."/>
            <person name="Grigoriev I."/>
            <person name="Riley R."/>
        </authorList>
    </citation>
    <scope>NUCLEOTIDE SEQUENCE [LARGE SCALE GENOMIC DNA]</scope>
    <source>
        <strain evidence="4 5">FBCC195</strain>
    </source>
</reference>
<evidence type="ECO:0000259" key="3">
    <source>
        <dbReference type="PROSITE" id="PS50075"/>
    </source>
</evidence>
<dbReference type="InterPro" id="IPR013120">
    <property type="entry name" value="FAR_NAD-bd"/>
</dbReference>
<dbReference type="SUPFAM" id="SSF47336">
    <property type="entry name" value="ACP-like"/>
    <property type="match status" value="1"/>
</dbReference>
<dbReference type="GO" id="GO:0031177">
    <property type="term" value="F:phosphopantetheine binding"/>
    <property type="evidence" value="ECO:0007669"/>
    <property type="project" value="InterPro"/>
</dbReference>
<dbReference type="Pfam" id="PF23562">
    <property type="entry name" value="AMP-binding_C_3"/>
    <property type="match status" value="1"/>
</dbReference>
<evidence type="ECO:0000313" key="4">
    <source>
        <dbReference type="EMBL" id="PSR70905.1"/>
    </source>
</evidence>
<keyword evidence="2" id="KW-0597">Phosphoprotein</keyword>
<dbReference type="SMART" id="SM00823">
    <property type="entry name" value="PKS_PP"/>
    <property type="match status" value="1"/>
</dbReference>
<dbReference type="PROSITE" id="PS50075">
    <property type="entry name" value="CARRIER"/>
    <property type="match status" value="1"/>
</dbReference>
<dbReference type="PROSITE" id="PS00455">
    <property type="entry name" value="AMP_BINDING"/>
    <property type="match status" value="1"/>
</dbReference>
<protein>
    <recommendedName>
        <fullName evidence="3">Carrier domain-containing protein</fullName>
    </recommendedName>
</protein>
<dbReference type="Gene3D" id="3.40.50.12780">
    <property type="entry name" value="N-terminal domain of ligase-like"/>
    <property type="match status" value="1"/>
</dbReference>
<dbReference type="OrthoDB" id="429813at2759"/>
<evidence type="ECO:0000256" key="1">
    <source>
        <dbReference type="ARBA" id="ARBA00022450"/>
    </source>
</evidence>
<name>A0A2R6NEU8_9APHY</name>
<dbReference type="AlphaFoldDB" id="A0A2R6NEU8"/>
<evidence type="ECO:0000313" key="5">
    <source>
        <dbReference type="Proteomes" id="UP000186601"/>
    </source>
</evidence>
<dbReference type="InterPro" id="IPR009081">
    <property type="entry name" value="PP-bd_ACP"/>
</dbReference>
<dbReference type="EMBL" id="MLYV02001304">
    <property type="protein sequence ID" value="PSR70905.1"/>
    <property type="molecule type" value="Genomic_DNA"/>
</dbReference>
<dbReference type="Gene3D" id="1.10.1200.10">
    <property type="entry name" value="ACP-like"/>
    <property type="match status" value="1"/>
</dbReference>
<dbReference type="InterPro" id="IPR036736">
    <property type="entry name" value="ACP-like_sf"/>
</dbReference>
<dbReference type="InterPro" id="IPR020845">
    <property type="entry name" value="AMP-binding_CS"/>
</dbReference>
<dbReference type="Gene3D" id="3.40.50.720">
    <property type="entry name" value="NAD(P)-binding Rossmann-like Domain"/>
    <property type="match status" value="1"/>
</dbReference>
<dbReference type="SUPFAM" id="SSF56801">
    <property type="entry name" value="Acetyl-CoA synthetase-like"/>
    <property type="match status" value="1"/>
</dbReference>
<feature type="domain" description="Carrier" evidence="3">
    <location>
        <begin position="501"/>
        <end position="587"/>
    </location>
</feature>
<dbReference type="InterPro" id="IPR051414">
    <property type="entry name" value="Adenylate-forming_Reductase"/>
</dbReference>
<gene>
    <name evidence="4" type="ORF">PHLCEN_2v13219</name>
</gene>
<dbReference type="SUPFAM" id="SSF51735">
    <property type="entry name" value="NAD(P)-binding Rossmann-fold domains"/>
    <property type="match status" value="1"/>
</dbReference>
<organism evidence="4 5">
    <name type="scientific">Hermanssonia centrifuga</name>
    <dbReference type="NCBI Taxonomy" id="98765"/>
    <lineage>
        <taxon>Eukaryota</taxon>
        <taxon>Fungi</taxon>
        <taxon>Dikarya</taxon>
        <taxon>Basidiomycota</taxon>
        <taxon>Agaricomycotina</taxon>
        <taxon>Agaricomycetes</taxon>
        <taxon>Polyporales</taxon>
        <taxon>Meruliaceae</taxon>
        <taxon>Hermanssonia</taxon>
    </lineage>
</organism>
<dbReference type="InterPro" id="IPR020806">
    <property type="entry name" value="PKS_PP-bd"/>
</dbReference>
<dbReference type="InterPro" id="IPR000873">
    <property type="entry name" value="AMP-dep_synth/lig_dom"/>
</dbReference>
<dbReference type="STRING" id="98765.A0A2R6NEU8"/>
<dbReference type="InterPro" id="IPR042099">
    <property type="entry name" value="ANL_N_sf"/>
</dbReference>
<dbReference type="PANTHER" id="PTHR43439">
    <property type="entry name" value="PHENYLACETATE-COENZYME A LIGASE"/>
    <property type="match status" value="1"/>
</dbReference>
<dbReference type="Pfam" id="PF07993">
    <property type="entry name" value="NAD_binding_4"/>
    <property type="match status" value="1"/>
</dbReference>
<dbReference type="PANTHER" id="PTHR43439:SF2">
    <property type="entry name" value="ENZYME, PUTATIVE (JCVI)-RELATED"/>
    <property type="match status" value="1"/>
</dbReference>
<dbReference type="InterPro" id="IPR036291">
    <property type="entry name" value="NAD(P)-bd_dom_sf"/>
</dbReference>
<dbReference type="Proteomes" id="UP000186601">
    <property type="component" value="Unassembled WGS sequence"/>
</dbReference>